<accession>A0A9X2F5D7</accession>
<dbReference type="SUPFAM" id="SSF100939">
    <property type="entry name" value="SPOC domain-like"/>
    <property type="match status" value="1"/>
</dbReference>
<dbReference type="HAMAP" id="MF_01875">
    <property type="entry name" value="Prokaryotic_Ku"/>
    <property type="match status" value="1"/>
</dbReference>
<evidence type="ECO:0000313" key="5">
    <source>
        <dbReference type="Proteomes" id="UP001155182"/>
    </source>
</evidence>
<dbReference type="Gene3D" id="2.40.290.10">
    <property type="match status" value="1"/>
</dbReference>
<comment type="similarity">
    <text evidence="2">Belongs to the prokaryotic Ku family.</text>
</comment>
<dbReference type="RefSeq" id="WP_252589667.1">
    <property type="nucleotide sequence ID" value="NZ_JAMWYS010000058.1"/>
</dbReference>
<name>A0A9X2F5D7_9SPHI</name>
<comment type="function">
    <text evidence="2">With LigD forms a non-homologous end joining (NHEJ) DNA repair enzyme, which repairs dsDNA breaks with reduced fidelity. Binds linear dsDNA with 5'- and 3'- overhangs but not closed circular dsDNA nor ssDNA. Recruits and stimulates the ligase activity of LigD.</text>
</comment>
<evidence type="ECO:0000259" key="3">
    <source>
        <dbReference type="SMART" id="SM00559"/>
    </source>
</evidence>
<organism evidence="4 5">
    <name type="scientific">Solitalea agri</name>
    <dbReference type="NCBI Taxonomy" id="2953739"/>
    <lineage>
        <taxon>Bacteria</taxon>
        <taxon>Pseudomonadati</taxon>
        <taxon>Bacteroidota</taxon>
        <taxon>Sphingobacteriia</taxon>
        <taxon>Sphingobacteriales</taxon>
        <taxon>Sphingobacteriaceae</taxon>
        <taxon>Solitalea</taxon>
    </lineage>
</organism>
<evidence type="ECO:0000256" key="2">
    <source>
        <dbReference type="HAMAP-Rule" id="MF_01875"/>
    </source>
</evidence>
<evidence type="ECO:0000313" key="4">
    <source>
        <dbReference type="EMBL" id="MCO4294636.1"/>
    </source>
</evidence>
<comment type="caution">
    <text evidence="4">The sequence shown here is derived from an EMBL/GenBank/DDBJ whole genome shotgun (WGS) entry which is preliminary data.</text>
</comment>
<keyword evidence="2" id="KW-0234">DNA repair</keyword>
<dbReference type="GO" id="GO:0003690">
    <property type="term" value="F:double-stranded DNA binding"/>
    <property type="evidence" value="ECO:0007669"/>
    <property type="project" value="UniProtKB-UniRule"/>
</dbReference>
<dbReference type="InterPro" id="IPR016194">
    <property type="entry name" value="SPOC-like_C_dom_sf"/>
</dbReference>
<dbReference type="NCBIfam" id="TIGR02772">
    <property type="entry name" value="Ku_bact"/>
    <property type="match status" value="1"/>
</dbReference>
<protein>
    <recommendedName>
        <fullName evidence="2">Non-homologous end joining protein Ku</fullName>
    </recommendedName>
</protein>
<reference evidence="4" key="1">
    <citation type="submission" date="2022-06" db="EMBL/GenBank/DDBJ databases">
        <title>Solitalea sp. MAHUQ-68 isolated from rhizospheric soil.</title>
        <authorList>
            <person name="Huq M.A."/>
        </authorList>
    </citation>
    <scope>NUCLEOTIDE SEQUENCE</scope>
    <source>
        <strain evidence="4">MAHUQ-68</strain>
    </source>
</reference>
<dbReference type="Proteomes" id="UP001155182">
    <property type="component" value="Unassembled WGS sequence"/>
</dbReference>
<dbReference type="InterPro" id="IPR006164">
    <property type="entry name" value="DNA_bd_Ku70/Ku80"/>
</dbReference>
<dbReference type="InterPro" id="IPR009187">
    <property type="entry name" value="Prok_Ku"/>
</dbReference>
<sequence>MKAIWKGSISFGLVNIPIKLFSATQSSSLDLDMLDRKDHAHIKYMRVNEHSGKEVNWGDIVKGYKYNDDYVLLEESDFEEAAPEKNKIIQIENFLDLNEVDAIYYEMPYYTQPEKGGIKAYSLLYEALEKTKKAGLARFVLRTSENLCLIRAVDNTIIIQKIRFSEEIRDPSELNVETTAISKKELDMAVALIKQYSSPFDISNYHDSYSESLLKIIKAKATGKRPSIRKLKVVSKKSEDLMSQLMESLSTKKKQTS</sequence>
<keyword evidence="2" id="KW-0227">DNA damage</keyword>
<evidence type="ECO:0000256" key="1">
    <source>
        <dbReference type="ARBA" id="ARBA00023125"/>
    </source>
</evidence>
<dbReference type="PANTHER" id="PTHR41251:SF1">
    <property type="entry name" value="NON-HOMOLOGOUS END JOINING PROTEIN KU"/>
    <property type="match status" value="1"/>
</dbReference>
<keyword evidence="5" id="KW-1185">Reference proteome</keyword>
<dbReference type="CDD" id="cd00789">
    <property type="entry name" value="KU_like"/>
    <property type="match status" value="1"/>
</dbReference>
<dbReference type="PIRSF" id="PIRSF006493">
    <property type="entry name" value="Prok_Ku"/>
    <property type="match status" value="1"/>
</dbReference>
<keyword evidence="1 2" id="KW-0238">DNA-binding</keyword>
<dbReference type="SMART" id="SM00559">
    <property type="entry name" value="Ku78"/>
    <property type="match status" value="1"/>
</dbReference>
<dbReference type="Pfam" id="PF02735">
    <property type="entry name" value="Ku"/>
    <property type="match status" value="1"/>
</dbReference>
<dbReference type="EMBL" id="JAMWYS010000058">
    <property type="protein sequence ID" value="MCO4294636.1"/>
    <property type="molecule type" value="Genomic_DNA"/>
</dbReference>
<dbReference type="AlphaFoldDB" id="A0A9X2F5D7"/>
<gene>
    <name evidence="2" type="primary">ku</name>
    <name evidence="4" type="ORF">NF867_17375</name>
</gene>
<comment type="subunit">
    <text evidence="2">Homodimer. Interacts with LigD.</text>
</comment>
<proteinExistence type="inferred from homology"/>
<dbReference type="GO" id="GO:0006303">
    <property type="term" value="P:double-strand break repair via nonhomologous end joining"/>
    <property type="evidence" value="ECO:0007669"/>
    <property type="project" value="UniProtKB-UniRule"/>
</dbReference>
<keyword evidence="2" id="KW-0233">DNA recombination</keyword>
<dbReference type="PANTHER" id="PTHR41251">
    <property type="entry name" value="NON-HOMOLOGOUS END JOINING PROTEIN KU"/>
    <property type="match status" value="1"/>
</dbReference>
<feature type="domain" description="Ku" evidence="3">
    <location>
        <begin position="52"/>
        <end position="179"/>
    </location>
</feature>
<dbReference type="GO" id="GO:0006310">
    <property type="term" value="P:DNA recombination"/>
    <property type="evidence" value="ECO:0007669"/>
    <property type="project" value="UniProtKB-KW"/>
</dbReference>